<keyword evidence="2" id="KW-1185">Reference proteome</keyword>
<dbReference type="STRING" id="1912961.BU204_35220"/>
<evidence type="ECO:0008006" key="3">
    <source>
        <dbReference type="Google" id="ProtNLM"/>
    </source>
</evidence>
<organism evidence="1 2">
    <name type="scientific">Actinophytocola xanthii</name>
    <dbReference type="NCBI Taxonomy" id="1912961"/>
    <lineage>
        <taxon>Bacteria</taxon>
        <taxon>Bacillati</taxon>
        <taxon>Actinomycetota</taxon>
        <taxon>Actinomycetes</taxon>
        <taxon>Pseudonocardiales</taxon>
        <taxon>Pseudonocardiaceae</taxon>
    </lineage>
</organism>
<name>A0A1Q8C0P6_9PSEU</name>
<dbReference type="OrthoDB" id="3699236at2"/>
<sequence>MFARAASEGSFAVNETGGQALLAAIREMRDWIDGKMGDFGLLQQEPALGSSDGAQTIKPYVVNVAVDQQGFITMLTEFRASLDEAEQGINAAMASYQEMDTGIGGRFPAQA</sequence>
<dbReference type="Proteomes" id="UP000185596">
    <property type="component" value="Unassembled WGS sequence"/>
</dbReference>
<protein>
    <recommendedName>
        <fullName evidence="3">PE domain-containing protein</fullName>
    </recommendedName>
</protein>
<evidence type="ECO:0000313" key="1">
    <source>
        <dbReference type="EMBL" id="OLF07925.1"/>
    </source>
</evidence>
<accession>A0A1Q8C0P6</accession>
<evidence type="ECO:0000313" key="2">
    <source>
        <dbReference type="Proteomes" id="UP000185596"/>
    </source>
</evidence>
<gene>
    <name evidence="1" type="ORF">BU204_35220</name>
</gene>
<comment type="caution">
    <text evidence="1">The sequence shown here is derived from an EMBL/GenBank/DDBJ whole genome shotgun (WGS) entry which is preliminary data.</text>
</comment>
<proteinExistence type="predicted"/>
<dbReference type="EMBL" id="MSIE01000101">
    <property type="protein sequence ID" value="OLF07925.1"/>
    <property type="molecule type" value="Genomic_DNA"/>
</dbReference>
<reference evidence="1 2" key="1">
    <citation type="submission" date="2016-12" db="EMBL/GenBank/DDBJ databases">
        <title>The draft genome sequence of Actinophytocola sp. 11-183.</title>
        <authorList>
            <person name="Wang W."/>
            <person name="Yuan L."/>
        </authorList>
    </citation>
    <scope>NUCLEOTIDE SEQUENCE [LARGE SCALE GENOMIC DNA]</scope>
    <source>
        <strain evidence="1 2">11-183</strain>
    </source>
</reference>
<dbReference type="AlphaFoldDB" id="A0A1Q8C0P6"/>